<name>A0A179T7F0_9BACI</name>
<protein>
    <recommendedName>
        <fullName evidence="5">DUF3993 domain-containing protein</fullName>
    </recommendedName>
</protein>
<feature type="compositionally biased region" description="Acidic residues" evidence="1">
    <location>
        <begin position="36"/>
        <end position="62"/>
    </location>
</feature>
<dbReference type="EMBL" id="LWSG01000004">
    <property type="protein sequence ID" value="OAS88353.1"/>
    <property type="molecule type" value="Genomic_DNA"/>
</dbReference>
<feature type="signal peptide" evidence="2">
    <location>
        <begin position="1"/>
        <end position="19"/>
    </location>
</feature>
<reference evidence="4" key="1">
    <citation type="submission" date="2016-04" db="EMBL/GenBank/DDBJ databases">
        <authorList>
            <person name="Lyu Z."/>
            <person name="Lyu W."/>
        </authorList>
    </citation>
    <scope>NUCLEOTIDE SEQUENCE [LARGE SCALE GENOMIC DNA]</scope>
    <source>
        <strain evidence="4">C44</strain>
    </source>
</reference>
<proteinExistence type="predicted"/>
<organism evidence="3 4">
    <name type="scientific">Metabacillus litoralis</name>
    <dbReference type="NCBI Taxonomy" id="152268"/>
    <lineage>
        <taxon>Bacteria</taxon>
        <taxon>Bacillati</taxon>
        <taxon>Bacillota</taxon>
        <taxon>Bacilli</taxon>
        <taxon>Bacillales</taxon>
        <taxon>Bacillaceae</taxon>
        <taxon>Metabacillus</taxon>
    </lineage>
</organism>
<gene>
    <name evidence="3" type="ORF">A6K24_16745</name>
</gene>
<evidence type="ECO:0008006" key="5">
    <source>
        <dbReference type="Google" id="ProtNLM"/>
    </source>
</evidence>
<evidence type="ECO:0000256" key="2">
    <source>
        <dbReference type="SAM" id="SignalP"/>
    </source>
</evidence>
<evidence type="ECO:0000313" key="4">
    <source>
        <dbReference type="Proteomes" id="UP000078534"/>
    </source>
</evidence>
<dbReference type="RefSeq" id="WP_066328178.1">
    <property type="nucleotide sequence ID" value="NZ_LWSG01000004.1"/>
</dbReference>
<evidence type="ECO:0000256" key="1">
    <source>
        <dbReference type="SAM" id="MobiDB-lite"/>
    </source>
</evidence>
<feature type="chain" id="PRO_5008106664" description="DUF3993 domain-containing protein" evidence="2">
    <location>
        <begin position="20"/>
        <end position="228"/>
    </location>
</feature>
<dbReference type="AlphaFoldDB" id="A0A179T7F0"/>
<dbReference type="STRING" id="152268.A6K24_16745"/>
<keyword evidence="2" id="KW-0732">Signal</keyword>
<dbReference type="OrthoDB" id="1267107at2"/>
<keyword evidence="4" id="KW-1185">Reference proteome</keyword>
<dbReference type="Proteomes" id="UP000078534">
    <property type="component" value="Unassembled WGS sequence"/>
</dbReference>
<evidence type="ECO:0000313" key="3">
    <source>
        <dbReference type="EMBL" id="OAS88353.1"/>
    </source>
</evidence>
<dbReference type="PROSITE" id="PS51257">
    <property type="entry name" value="PROKAR_LIPOPROTEIN"/>
    <property type="match status" value="1"/>
</dbReference>
<sequence length="228" mass="26229">MKKIIFTLLLLTVFITVTACGNQTSNENEPKSEDSNQVEDEANKEDTSSSEEVENDEQTEEEAKEIIMEKADEVLKLLKEKNAKELANYVHFEKGVLFSPYSFVDKEAVTFDIEKVEGFFEDAETYTWGTQDGSGELIKLTSSDYYSKFIYDSKYDQADEIEFDRKEARGNTIRNIAEVFPNSHSVEYYVKGTEENGNMDWKALNLVFEKDAEGEWKLVAIVHDQWTI</sequence>
<accession>A0A179T7F0</accession>
<comment type="caution">
    <text evidence="3">The sequence shown here is derived from an EMBL/GenBank/DDBJ whole genome shotgun (WGS) entry which is preliminary data.</text>
</comment>
<feature type="region of interest" description="Disordered" evidence="1">
    <location>
        <begin position="22"/>
        <end position="62"/>
    </location>
</feature>